<dbReference type="OMA" id="CRRMENM"/>
<dbReference type="EMBL" id="KB301608">
    <property type="protein sequence ID" value="ELU05334.1"/>
    <property type="molecule type" value="Genomic_DNA"/>
</dbReference>
<keyword evidence="4" id="KW-0131">Cell cycle</keyword>
<evidence type="ECO:0000256" key="2">
    <source>
        <dbReference type="ARBA" id="ARBA00022776"/>
    </source>
</evidence>
<evidence type="ECO:0000256" key="3">
    <source>
        <dbReference type="ARBA" id="ARBA00022786"/>
    </source>
</evidence>
<dbReference type="EMBL" id="AMQN01007869">
    <property type="status" value="NOT_ANNOTATED_CDS"/>
    <property type="molecule type" value="Genomic_DNA"/>
</dbReference>
<evidence type="ECO:0000256" key="4">
    <source>
        <dbReference type="ARBA" id="ARBA00023306"/>
    </source>
</evidence>
<reference evidence="9" key="1">
    <citation type="submission" date="2012-12" db="EMBL/GenBank/DDBJ databases">
        <authorList>
            <person name="Hellsten U."/>
            <person name="Grimwood J."/>
            <person name="Chapman J.A."/>
            <person name="Shapiro H."/>
            <person name="Aerts A."/>
            <person name="Otillar R.P."/>
            <person name="Terry A.Y."/>
            <person name="Boore J.L."/>
            <person name="Simakov O."/>
            <person name="Marletaz F."/>
            <person name="Cho S.-J."/>
            <person name="Edsinger-Gonzales E."/>
            <person name="Havlak P."/>
            <person name="Kuo D.-H."/>
            <person name="Larsson T."/>
            <person name="Lv J."/>
            <person name="Arendt D."/>
            <person name="Savage R."/>
            <person name="Osoegawa K."/>
            <person name="de Jong P."/>
            <person name="Lindberg D.R."/>
            <person name="Seaver E.C."/>
            <person name="Weisblat D.A."/>
            <person name="Putnam N.H."/>
            <person name="Grigoriev I.V."/>
            <person name="Rokhsar D.S."/>
        </authorList>
    </citation>
    <scope>NUCLEOTIDE SEQUENCE</scope>
    <source>
        <strain evidence="9">I ESC-2004</strain>
    </source>
</reference>
<evidence type="ECO:0000256" key="5">
    <source>
        <dbReference type="SAM" id="MobiDB-lite"/>
    </source>
</evidence>
<accession>R7UFM0</accession>
<organism evidence="7">
    <name type="scientific">Capitella teleta</name>
    <name type="common">Polychaete worm</name>
    <dbReference type="NCBI Taxonomy" id="283909"/>
    <lineage>
        <taxon>Eukaryota</taxon>
        <taxon>Metazoa</taxon>
        <taxon>Spiralia</taxon>
        <taxon>Lophotrochozoa</taxon>
        <taxon>Annelida</taxon>
        <taxon>Polychaeta</taxon>
        <taxon>Sedentaria</taxon>
        <taxon>Scolecida</taxon>
        <taxon>Capitellidae</taxon>
        <taxon>Capitella</taxon>
    </lineage>
</organism>
<evidence type="ECO:0000313" key="9">
    <source>
        <dbReference type="Proteomes" id="UP000014760"/>
    </source>
</evidence>
<dbReference type="GO" id="GO:0070979">
    <property type="term" value="P:protein K11-linked ubiquitination"/>
    <property type="evidence" value="ECO:0007669"/>
    <property type="project" value="TreeGrafter"/>
</dbReference>
<dbReference type="Pfam" id="PF23405">
    <property type="entry name" value="WD40_APC4_C-half"/>
    <property type="match status" value="1"/>
</dbReference>
<dbReference type="GO" id="GO:0034399">
    <property type="term" value="C:nuclear periphery"/>
    <property type="evidence" value="ECO:0007669"/>
    <property type="project" value="TreeGrafter"/>
</dbReference>
<evidence type="ECO:0000313" key="8">
    <source>
        <dbReference type="EnsemblMetazoa" id="CapteP221305"/>
    </source>
</evidence>
<feature type="domain" description="Anaphase-promoting complex subunit 4 C-terminal half WD40" evidence="6">
    <location>
        <begin position="36"/>
        <end position="152"/>
    </location>
</feature>
<dbReference type="GO" id="GO:0005680">
    <property type="term" value="C:anaphase-promoting complex"/>
    <property type="evidence" value="ECO:0007669"/>
    <property type="project" value="InterPro"/>
</dbReference>
<dbReference type="PANTHER" id="PTHR13260:SF0">
    <property type="entry name" value="ANAPHASE-PROMOTING COMPLEX SUBUNIT 4"/>
    <property type="match status" value="1"/>
</dbReference>
<dbReference type="InterPro" id="IPR056358">
    <property type="entry name" value="APC4_C"/>
</dbReference>
<feature type="compositionally biased region" description="Acidic residues" evidence="5">
    <location>
        <begin position="157"/>
        <end position="171"/>
    </location>
</feature>
<dbReference type="EnsemblMetazoa" id="CapteT221305">
    <property type="protein sequence ID" value="CapteP221305"/>
    <property type="gene ID" value="CapteG221305"/>
</dbReference>
<keyword evidence="9" id="KW-1185">Reference proteome</keyword>
<dbReference type="OrthoDB" id="2110451at2759"/>
<protein>
    <recommendedName>
        <fullName evidence="6">Anaphase-promoting complex subunit 4 C-terminal half WD40 domain-containing protein</fullName>
    </recommendedName>
</protein>
<dbReference type="GO" id="GO:0051301">
    <property type="term" value="P:cell division"/>
    <property type="evidence" value="ECO:0007669"/>
    <property type="project" value="UniProtKB-KW"/>
</dbReference>
<evidence type="ECO:0000256" key="1">
    <source>
        <dbReference type="ARBA" id="ARBA00022618"/>
    </source>
</evidence>
<evidence type="ECO:0000313" key="7">
    <source>
        <dbReference type="EMBL" id="ELU05334.1"/>
    </source>
</evidence>
<dbReference type="HOGENOM" id="CLU_1391442_0_0_1"/>
<dbReference type="AlphaFoldDB" id="R7UFM0"/>
<evidence type="ECO:0000259" key="6">
    <source>
        <dbReference type="Pfam" id="PF23405"/>
    </source>
</evidence>
<dbReference type="STRING" id="283909.R7UFM0"/>
<gene>
    <name evidence="7" type="ORF">CAPTEDRAFT_221305</name>
</gene>
<reference evidence="8" key="3">
    <citation type="submission" date="2015-06" db="UniProtKB">
        <authorList>
            <consortium name="EnsemblMetazoa"/>
        </authorList>
    </citation>
    <scope>IDENTIFICATION</scope>
</reference>
<keyword evidence="3" id="KW-0833">Ubl conjugation pathway</keyword>
<feature type="compositionally biased region" description="Acidic residues" evidence="5">
    <location>
        <begin position="178"/>
        <end position="196"/>
    </location>
</feature>
<reference evidence="7 9" key="2">
    <citation type="journal article" date="2013" name="Nature">
        <title>Insights into bilaterian evolution from three spiralian genomes.</title>
        <authorList>
            <person name="Simakov O."/>
            <person name="Marletaz F."/>
            <person name="Cho S.J."/>
            <person name="Edsinger-Gonzales E."/>
            <person name="Havlak P."/>
            <person name="Hellsten U."/>
            <person name="Kuo D.H."/>
            <person name="Larsson T."/>
            <person name="Lv J."/>
            <person name="Arendt D."/>
            <person name="Savage R."/>
            <person name="Osoegawa K."/>
            <person name="de Jong P."/>
            <person name="Grimwood J."/>
            <person name="Chapman J.A."/>
            <person name="Shapiro H."/>
            <person name="Aerts A."/>
            <person name="Otillar R.P."/>
            <person name="Terry A.Y."/>
            <person name="Boore J.L."/>
            <person name="Grigoriev I.V."/>
            <person name="Lindberg D.R."/>
            <person name="Seaver E.C."/>
            <person name="Weisblat D.A."/>
            <person name="Putnam N.H."/>
            <person name="Rokhsar D.S."/>
        </authorList>
    </citation>
    <scope>NUCLEOTIDE SEQUENCE</scope>
    <source>
        <strain evidence="7 9">I ESC-2004</strain>
    </source>
</reference>
<proteinExistence type="predicted"/>
<sequence length="196" mass="21939">MSVSRPPLRWSTLTGKALSAATVLQATWLHGDHSMIYARQRHSILDLTFYDANTLSLLLLCQNAAEQEEMGGFPVLAQAPLSALEKDGFMLTTKGVAPLTDTPHLSETDVGPLIDAMNWRRLDNMKAASFAVSGTRKVACVLFASLRRVRLFLMDVEDEDEEEEEEEEEEVTVSRVEEEQEEDSSMMEEENKENAS</sequence>
<name>R7UFM0_CAPTE</name>
<keyword evidence="2" id="KW-0498">Mitosis</keyword>
<dbReference type="PANTHER" id="PTHR13260">
    <property type="entry name" value="ANAPHASE PROMOTING COMPLEX SUBUNIT 4 APC4"/>
    <property type="match status" value="1"/>
</dbReference>
<feature type="region of interest" description="Disordered" evidence="5">
    <location>
        <begin position="157"/>
        <end position="196"/>
    </location>
</feature>
<dbReference type="InterPro" id="IPR024789">
    <property type="entry name" value="APC4"/>
</dbReference>
<keyword evidence="1" id="KW-0132">Cell division</keyword>
<dbReference type="Proteomes" id="UP000014760">
    <property type="component" value="Unassembled WGS sequence"/>
</dbReference>
<dbReference type="GO" id="GO:0031145">
    <property type="term" value="P:anaphase-promoting complex-dependent catabolic process"/>
    <property type="evidence" value="ECO:0007669"/>
    <property type="project" value="InterPro"/>
</dbReference>